<dbReference type="Proteomes" id="UP000639606">
    <property type="component" value="Unassembled WGS sequence"/>
</dbReference>
<accession>A0A918AX69</accession>
<reference evidence="1" key="2">
    <citation type="submission" date="2020-09" db="EMBL/GenBank/DDBJ databases">
        <authorList>
            <person name="Sun Q."/>
            <person name="Ohkuma M."/>
        </authorList>
    </citation>
    <scope>NUCLEOTIDE SEQUENCE</scope>
    <source>
        <strain evidence="1">JCM 3313</strain>
    </source>
</reference>
<protein>
    <submittedName>
        <fullName evidence="1">Uncharacterized protein</fullName>
    </submittedName>
</protein>
<proteinExistence type="predicted"/>
<comment type="caution">
    <text evidence="1">The sequence shown here is derived from an EMBL/GenBank/DDBJ whole genome shotgun (WGS) entry which is preliminary data.</text>
</comment>
<sequence length="195" mass="21387">MLSVDRIGLIRKVCGELDVVSLTAFAVAAVHRVLPVYRIYGEVHPDIRGHEAAHDALAAIPQLPRRLPGVTRGRVARKVEIALAGASRDLGVVRWRTRPDVAESMVAEVISAVVLVLNSWKSPSVEGCCQAVVTALAVDAAWGDDSRVHYGQLLRDARELSRPEGFDLPDAYRALLFRAQQESAVHLQRMRSLLV</sequence>
<evidence type="ECO:0000313" key="2">
    <source>
        <dbReference type="Proteomes" id="UP000639606"/>
    </source>
</evidence>
<evidence type="ECO:0000313" key="1">
    <source>
        <dbReference type="EMBL" id="GGP87524.1"/>
    </source>
</evidence>
<keyword evidence="2" id="KW-1185">Reference proteome</keyword>
<name>A0A918AX69_9PSEU</name>
<dbReference type="AlphaFoldDB" id="A0A918AX69"/>
<dbReference type="EMBL" id="BMRG01000035">
    <property type="protein sequence ID" value="GGP87524.1"/>
    <property type="molecule type" value="Genomic_DNA"/>
</dbReference>
<gene>
    <name evidence="1" type="ORF">GCM10010185_71460</name>
</gene>
<reference evidence="1" key="1">
    <citation type="journal article" date="2014" name="Int. J. Syst. Evol. Microbiol.">
        <title>Complete genome sequence of Corynebacterium casei LMG S-19264T (=DSM 44701T), isolated from a smear-ripened cheese.</title>
        <authorList>
            <consortium name="US DOE Joint Genome Institute (JGI-PGF)"/>
            <person name="Walter F."/>
            <person name="Albersmeier A."/>
            <person name="Kalinowski J."/>
            <person name="Ruckert C."/>
        </authorList>
    </citation>
    <scope>NUCLEOTIDE SEQUENCE</scope>
    <source>
        <strain evidence="1">JCM 3313</strain>
    </source>
</reference>
<organism evidence="1 2">
    <name type="scientific">Saccharothrix coeruleofusca</name>
    <dbReference type="NCBI Taxonomy" id="33919"/>
    <lineage>
        <taxon>Bacteria</taxon>
        <taxon>Bacillati</taxon>
        <taxon>Actinomycetota</taxon>
        <taxon>Actinomycetes</taxon>
        <taxon>Pseudonocardiales</taxon>
        <taxon>Pseudonocardiaceae</taxon>
        <taxon>Saccharothrix</taxon>
    </lineage>
</organism>